<reference evidence="7" key="1">
    <citation type="submission" date="2022-11" db="UniProtKB">
        <authorList>
            <consortium name="WormBaseParasite"/>
        </authorList>
    </citation>
    <scope>IDENTIFICATION</scope>
</reference>
<evidence type="ECO:0000256" key="1">
    <source>
        <dbReference type="ARBA" id="ARBA00004613"/>
    </source>
</evidence>
<feature type="domain" description="EGF-like" evidence="5">
    <location>
        <begin position="247"/>
        <end position="285"/>
    </location>
</feature>
<evidence type="ECO:0000256" key="2">
    <source>
        <dbReference type="ARBA" id="ARBA00022525"/>
    </source>
</evidence>
<feature type="disulfide bond" evidence="4">
    <location>
        <begin position="718"/>
        <end position="727"/>
    </location>
</feature>
<dbReference type="InterPro" id="IPR036465">
    <property type="entry name" value="vWFA_dom_sf"/>
</dbReference>
<dbReference type="PROSITE" id="PS00022">
    <property type="entry name" value="EGF_1"/>
    <property type="match status" value="2"/>
</dbReference>
<evidence type="ECO:0000256" key="3">
    <source>
        <dbReference type="ARBA" id="ARBA00022729"/>
    </source>
</evidence>
<organism evidence="6 7">
    <name type="scientific">Panagrolaimus superbus</name>
    <dbReference type="NCBI Taxonomy" id="310955"/>
    <lineage>
        <taxon>Eukaryota</taxon>
        <taxon>Metazoa</taxon>
        <taxon>Ecdysozoa</taxon>
        <taxon>Nematoda</taxon>
        <taxon>Chromadorea</taxon>
        <taxon>Rhabditida</taxon>
        <taxon>Tylenchina</taxon>
        <taxon>Panagrolaimomorpha</taxon>
        <taxon>Panagrolaimoidea</taxon>
        <taxon>Panagrolaimidae</taxon>
        <taxon>Panagrolaimus</taxon>
    </lineage>
</organism>
<dbReference type="PROSITE" id="PS01186">
    <property type="entry name" value="EGF_2"/>
    <property type="match status" value="2"/>
</dbReference>
<dbReference type="PANTHER" id="PTHR47324">
    <property type="entry name" value="PROTEIN IRG-7-RELATED"/>
    <property type="match status" value="1"/>
</dbReference>
<feature type="disulfide bond" evidence="4">
    <location>
        <begin position="256"/>
        <end position="273"/>
    </location>
</feature>
<dbReference type="PROSITE" id="PS50026">
    <property type="entry name" value="EGF_3"/>
    <property type="match status" value="2"/>
</dbReference>
<keyword evidence="4" id="KW-0245">EGF-like domain</keyword>
<evidence type="ECO:0000313" key="6">
    <source>
        <dbReference type="Proteomes" id="UP000887577"/>
    </source>
</evidence>
<name>A0A914YJ97_9BILA</name>
<comment type="caution">
    <text evidence="4">Lacks conserved residue(s) required for the propagation of feature annotation.</text>
</comment>
<feature type="domain" description="EGF-like" evidence="5">
    <location>
        <begin position="692"/>
        <end position="728"/>
    </location>
</feature>
<proteinExistence type="predicted"/>
<keyword evidence="2" id="KW-0964">Secreted</keyword>
<dbReference type="SUPFAM" id="SSF53300">
    <property type="entry name" value="vWA-like"/>
    <property type="match status" value="1"/>
</dbReference>
<dbReference type="InterPro" id="IPR056861">
    <property type="entry name" value="HMCN1-like_VWA"/>
</dbReference>
<keyword evidence="4" id="KW-1015">Disulfide bond</keyword>
<dbReference type="Proteomes" id="UP000887577">
    <property type="component" value="Unplaced"/>
</dbReference>
<dbReference type="PANTHER" id="PTHR47324:SF3">
    <property type="entry name" value="EGF-LIKE DOMAIN-CONTAINING PROTEIN"/>
    <property type="match status" value="1"/>
</dbReference>
<dbReference type="InterPro" id="IPR053295">
    <property type="entry name" value="Innate_immunity_reg"/>
</dbReference>
<evidence type="ECO:0000256" key="4">
    <source>
        <dbReference type="PROSITE-ProRule" id="PRU00076"/>
    </source>
</evidence>
<dbReference type="AlphaFoldDB" id="A0A914YJ97"/>
<dbReference type="Pfam" id="PF25106">
    <property type="entry name" value="VWA_4"/>
    <property type="match status" value="1"/>
</dbReference>
<sequence length="825" mass="89217">MKLITSDAAKVWQSLFGLNLYPETIAVQRNFDCTTPVTVTVSKGAYDTGIFIYTSGSGITVTYNGAAATANATFGTFQIFNQGFNDSTATVTIGGGTSCNYRIFTSSLESVVPGFAASSQVDISKSYPPAYIPVLPVARIVSSSPPTTLHYTAVNQADGSVIFDGGDSQNIARTDCNFPFQFASWNCSERTFFSKLTYTEASGTTTRIIPSVCFTPVYRDPMDIPLTCNGGTVNRSNNTCSCPPYQSGQYCEIYQCQNGGTVNPFPMSGGSKCICQDGFSGSFCESLSCTSMSPRPDTSKKAVNFVIQATNSLSSIMAQIQASAKSIAAFPTNPGYFNNFVLTTFVNKTSGDTVVTTQTYNNVTQFITAIDNMEGGSSELDQYQNPFTAILSTLNATNPHPWRQSLFLFVDALPSDTDMIDLAISSAINFATSINVVLTKPFGIYGDDTATCITNFSAYQKVADTTGGIFINLCDKNDNSSVQTFVSNLGQYHYNLETVSREQVACSSTVTKTIEQNDGIQSRLLFLTFNGDYNFEVSLNGQVKSATVTLPGIRIYKLEVYDMGNYTLVINPTSQLPMMTCGLVIGEQTGQTILAGFSQNPSIDYSSFSAQYGIASYPTLFMSTQLQSPPTVTLSFNNAGTTYKATGVMRNASSCQFDYFFNEPFGCPTAGEAFTINARFTTTDGISFNRAIQSICQAPAPGTCLNGGFLDSVSGCTCPPGFQGPFCEVRLCYNGGTFAQDMCKCPPNVGGANCEFILCDKWDYLETYDNNFVAYETIAFALNTKLLSLSVNYLLETYITDFINAVHNNAQAKQFILVTFDSQSL</sequence>
<evidence type="ECO:0000313" key="7">
    <source>
        <dbReference type="WBParaSite" id="PSU_v2.g18917.t1"/>
    </source>
</evidence>
<keyword evidence="3" id="KW-0732">Signal</keyword>
<keyword evidence="6" id="KW-1185">Reference proteome</keyword>
<dbReference type="WBParaSite" id="PSU_v2.g18917.t1">
    <property type="protein sequence ID" value="PSU_v2.g18917.t1"/>
    <property type="gene ID" value="PSU_v2.g18917"/>
</dbReference>
<evidence type="ECO:0000259" key="5">
    <source>
        <dbReference type="PROSITE" id="PS50026"/>
    </source>
</evidence>
<comment type="subcellular location">
    <subcellularLocation>
        <location evidence="1">Secreted</location>
    </subcellularLocation>
</comment>
<dbReference type="Gene3D" id="2.10.25.10">
    <property type="entry name" value="Laminin"/>
    <property type="match status" value="2"/>
</dbReference>
<dbReference type="SMART" id="SM00181">
    <property type="entry name" value="EGF"/>
    <property type="match status" value="2"/>
</dbReference>
<accession>A0A914YJ97</accession>
<feature type="disulfide bond" evidence="4">
    <location>
        <begin position="275"/>
        <end position="284"/>
    </location>
</feature>
<protein>
    <submittedName>
        <fullName evidence="7">EGF-like domain-containing protein</fullName>
    </submittedName>
</protein>
<dbReference type="InterPro" id="IPR000742">
    <property type="entry name" value="EGF"/>
</dbReference>